<comment type="caution">
    <text evidence="1">The sequence shown here is derived from an EMBL/GenBank/DDBJ whole genome shotgun (WGS) entry which is preliminary data.</text>
</comment>
<dbReference type="Proteomes" id="UP000006447">
    <property type="component" value="Unassembled WGS sequence"/>
</dbReference>
<dbReference type="AlphaFoldDB" id="I0WYX0"/>
<gene>
    <name evidence="1" type="ORF">W59_02496</name>
</gene>
<dbReference type="EMBL" id="AJJH01000014">
    <property type="protein sequence ID" value="EID81586.1"/>
    <property type="molecule type" value="Genomic_DNA"/>
</dbReference>
<reference evidence="1 2" key="1">
    <citation type="journal article" date="2012" name="J. Bacteriol.">
        <title>Draft genome sequence of the nitrophenol-degrading actinomycete Rhodococcus imtechensis RKJ300.</title>
        <authorList>
            <person name="Vikram S."/>
            <person name="Kumar S."/>
            <person name="Subramanian S."/>
            <person name="Raghava G.P."/>
        </authorList>
    </citation>
    <scope>NUCLEOTIDE SEQUENCE [LARGE SCALE GENOMIC DNA]</scope>
    <source>
        <strain evidence="1 2">RKJ300</strain>
    </source>
</reference>
<accession>I0WYX0</accession>
<evidence type="ECO:0000313" key="1">
    <source>
        <dbReference type="EMBL" id="EID81586.1"/>
    </source>
</evidence>
<organism evidence="1 2">
    <name type="scientific">Rhodococcus opacus RKJ300 = JCM 13270</name>
    <dbReference type="NCBI Taxonomy" id="1165867"/>
    <lineage>
        <taxon>Bacteria</taxon>
        <taxon>Bacillati</taxon>
        <taxon>Actinomycetota</taxon>
        <taxon>Actinomycetes</taxon>
        <taxon>Mycobacteriales</taxon>
        <taxon>Nocardiaceae</taxon>
        <taxon>Rhodococcus</taxon>
    </lineage>
</organism>
<proteinExistence type="predicted"/>
<protein>
    <submittedName>
        <fullName evidence="1">Uncharacterized protein</fullName>
    </submittedName>
</protein>
<name>I0WYX0_RHOOP</name>
<sequence length="63" mass="6882">MSQDQMRPPDLGYHLADRALIVYPDSLITAAVFVPASQPASQARASIDKVTWALPGPARYVRT</sequence>
<evidence type="ECO:0000313" key="2">
    <source>
        <dbReference type="Proteomes" id="UP000006447"/>
    </source>
</evidence>